<dbReference type="PROSITE" id="PS01124">
    <property type="entry name" value="HTH_ARAC_FAMILY_2"/>
    <property type="match status" value="1"/>
</dbReference>
<dbReference type="Pfam" id="PF14525">
    <property type="entry name" value="AraC_binding_2"/>
    <property type="match status" value="1"/>
</dbReference>
<dbReference type="SMART" id="SM00342">
    <property type="entry name" value="HTH_ARAC"/>
    <property type="match status" value="1"/>
</dbReference>
<keyword evidence="1" id="KW-0805">Transcription regulation</keyword>
<dbReference type="Proteomes" id="UP000639516">
    <property type="component" value="Unassembled WGS sequence"/>
</dbReference>
<dbReference type="SUPFAM" id="SSF46689">
    <property type="entry name" value="Homeodomain-like"/>
    <property type="match status" value="1"/>
</dbReference>
<dbReference type="RefSeq" id="WP_188107860.1">
    <property type="nucleotide sequence ID" value="NZ_JAANIH010000093.1"/>
</dbReference>
<dbReference type="InterPro" id="IPR018062">
    <property type="entry name" value="HTH_AraC-typ_CS"/>
</dbReference>
<feature type="domain" description="HTH araC/xylS-type" evidence="4">
    <location>
        <begin position="216"/>
        <end position="317"/>
    </location>
</feature>
<dbReference type="EMBL" id="JAATTO010000087">
    <property type="protein sequence ID" value="MBC9983952.1"/>
    <property type="molecule type" value="Genomic_DNA"/>
</dbReference>
<dbReference type="Gene3D" id="1.10.10.60">
    <property type="entry name" value="Homeodomain-like"/>
    <property type="match status" value="1"/>
</dbReference>
<accession>A0ABR7UKQ2</accession>
<dbReference type="PANTHER" id="PTHR46796:SF6">
    <property type="entry name" value="ARAC SUBFAMILY"/>
    <property type="match status" value="1"/>
</dbReference>
<dbReference type="PANTHER" id="PTHR46796">
    <property type="entry name" value="HTH-TYPE TRANSCRIPTIONAL ACTIVATOR RHAS-RELATED"/>
    <property type="match status" value="1"/>
</dbReference>
<evidence type="ECO:0000313" key="6">
    <source>
        <dbReference type="Proteomes" id="UP000639516"/>
    </source>
</evidence>
<evidence type="ECO:0000256" key="3">
    <source>
        <dbReference type="ARBA" id="ARBA00023163"/>
    </source>
</evidence>
<protein>
    <submittedName>
        <fullName evidence="5">AraC family transcriptional regulator</fullName>
    </submittedName>
</protein>
<dbReference type="PROSITE" id="PS00041">
    <property type="entry name" value="HTH_ARAC_FAMILY_1"/>
    <property type="match status" value="1"/>
</dbReference>
<evidence type="ECO:0000256" key="2">
    <source>
        <dbReference type="ARBA" id="ARBA00023125"/>
    </source>
</evidence>
<dbReference type="InterPro" id="IPR035418">
    <property type="entry name" value="AraC-bd_2"/>
</dbReference>
<dbReference type="InterPro" id="IPR050204">
    <property type="entry name" value="AraC_XylS_family_regulators"/>
</dbReference>
<evidence type="ECO:0000259" key="4">
    <source>
        <dbReference type="PROSITE" id="PS01124"/>
    </source>
</evidence>
<keyword evidence="6" id="KW-1185">Reference proteome</keyword>
<proteinExistence type="predicted"/>
<name>A0ABR7UKQ2_9BRAD</name>
<dbReference type="InterPro" id="IPR018060">
    <property type="entry name" value="HTH_AraC"/>
</dbReference>
<evidence type="ECO:0000256" key="1">
    <source>
        <dbReference type="ARBA" id="ARBA00023015"/>
    </source>
</evidence>
<dbReference type="InterPro" id="IPR020449">
    <property type="entry name" value="Tscrpt_reg_AraC-type_HTH"/>
</dbReference>
<keyword evidence="2" id="KW-0238">DNA-binding</keyword>
<dbReference type="InterPro" id="IPR009057">
    <property type="entry name" value="Homeodomain-like_sf"/>
</dbReference>
<sequence length="322" mass="36033">MEVDDHELVRLFVSSEPYAESGQLDAFREVWSRKMLRYELEPIDGHPLHFDAVIRSLPDLTMASGSRSPMRTRRANEHIDHDDFFLVVFTEGAGELNERGRVANIGAGEAVLSSNGSPASFVIPTSSRTISYRFSRALLRPHVRNLDDLVARPFAQDDQMLRLLVGYSKVLNDQDALATAGLRRAVSVHMHDLAALLLGGKAEPPLNQGLQAARLKAVKDEILLRLTDSDLSVDAIAGSQQVSERYMRKLFAAEGTTFTDFVREARLAHAHRRLTDPGQSHRPVQAIAYESGFGDLSYFNRTFRQRYGMTPSEARERARQDG</sequence>
<dbReference type="PRINTS" id="PR00032">
    <property type="entry name" value="HTHARAC"/>
</dbReference>
<evidence type="ECO:0000313" key="5">
    <source>
        <dbReference type="EMBL" id="MBC9983952.1"/>
    </source>
</evidence>
<dbReference type="Pfam" id="PF12833">
    <property type="entry name" value="HTH_18"/>
    <property type="match status" value="1"/>
</dbReference>
<reference evidence="5 6" key="1">
    <citation type="journal article" date="2020" name="Arch. Microbiol.">
        <title>Bradyrhizobium campsiandrae sp. nov., a nitrogen-fixing bacterial strain isolated from a native leguminous tree from the Amazon adapted to flooded conditions.</title>
        <authorList>
            <person name="Cabral Michel D."/>
            <person name="Martins da Costa E."/>
            <person name="Azarias Guimaraes A."/>
            <person name="Soares de Carvalho T."/>
            <person name="Santos de Castro Caputo P."/>
            <person name="Willems A."/>
            <person name="de Souza Moreira F.M."/>
        </authorList>
    </citation>
    <scope>NUCLEOTIDE SEQUENCE [LARGE SCALE GENOMIC DNA]</scope>
    <source>
        <strain evidence="6">INPA 384B</strain>
    </source>
</reference>
<keyword evidence="3" id="KW-0804">Transcription</keyword>
<gene>
    <name evidence="5" type="ORF">HA482_37820</name>
</gene>
<organism evidence="5 6">
    <name type="scientific">Bradyrhizobium campsiandrae</name>
    <dbReference type="NCBI Taxonomy" id="1729892"/>
    <lineage>
        <taxon>Bacteria</taxon>
        <taxon>Pseudomonadati</taxon>
        <taxon>Pseudomonadota</taxon>
        <taxon>Alphaproteobacteria</taxon>
        <taxon>Hyphomicrobiales</taxon>
        <taxon>Nitrobacteraceae</taxon>
        <taxon>Bradyrhizobium</taxon>
    </lineage>
</organism>
<comment type="caution">
    <text evidence="5">The sequence shown here is derived from an EMBL/GenBank/DDBJ whole genome shotgun (WGS) entry which is preliminary data.</text>
</comment>